<dbReference type="PRINTS" id="PR00625">
    <property type="entry name" value="JDOMAIN"/>
</dbReference>
<dbReference type="CDD" id="cd10747">
    <property type="entry name" value="DnaJ_C"/>
    <property type="match status" value="1"/>
</dbReference>
<evidence type="ECO:0000313" key="4">
    <source>
        <dbReference type="Proteomes" id="UP000182661"/>
    </source>
</evidence>
<dbReference type="OrthoDB" id="9779889at2"/>
<dbReference type="InterPro" id="IPR002939">
    <property type="entry name" value="DnaJ_C"/>
</dbReference>
<dbReference type="PANTHER" id="PTHR43096:SF10">
    <property type="entry name" value="CHAPERONE PROTEIN DNAJ A6, CHLOROPLASTIC"/>
    <property type="match status" value="1"/>
</dbReference>
<dbReference type="AlphaFoldDB" id="A0A657LWI6"/>
<dbReference type="Pfam" id="PF01556">
    <property type="entry name" value="DnaJ_C"/>
    <property type="match status" value="1"/>
</dbReference>
<sequence>MKDPYETLGVARTATSAEIRKAYRKLAKTLHPDLNPGNAEAEERFKGLSAANEILSDPEKRKRFDAGEIDASGTERPRQPYYKDYAGNNAGANPYENTSGFSDFSGADDIFAEMFRRQGRQSRRMRGHDLNYSLTVDFLDAINGAKKRISLPDGGSLDLTIPAGIEDNKVLRLRGKGAPGGGQGEAGDALVTITVGAHAFFVRKGDDIHLDLPVTIGEAALGARLKVPTPSGAVMVSVPKGSNTGSVLRLKGKGIAHGGIHGDQLVTLRVMLPNKADAALEGFLATWTPEPEYNPRKDMQP</sequence>
<dbReference type="PANTHER" id="PTHR43096">
    <property type="entry name" value="DNAJ HOMOLOG 1, MITOCHONDRIAL-RELATED"/>
    <property type="match status" value="1"/>
</dbReference>
<dbReference type="InterPro" id="IPR008971">
    <property type="entry name" value="HSP40/DnaJ_pept-bd"/>
</dbReference>
<feature type="domain" description="J" evidence="2">
    <location>
        <begin position="3"/>
        <end position="68"/>
    </location>
</feature>
<proteinExistence type="predicted"/>
<reference evidence="3 4" key="1">
    <citation type="submission" date="2016-02" db="EMBL/GenBank/DDBJ databases">
        <title>Genome sequencing of a beta-galactosidase producing bacteria Rhizobium sp. 59.</title>
        <authorList>
            <person name="Wang D."/>
            <person name="Kot W."/>
            <person name="Qin Y."/>
            <person name="Hansen L."/>
            <person name="Naqvi K."/>
            <person name="Rensing C."/>
        </authorList>
    </citation>
    <scope>NUCLEOTIDE SEQUENCE [LARGE SCALE GENOMIC DNA]</scope>
    <source>
        <strain evidence="3 4">59</strain>
    </source>
</reference>
<evidence type="ECO:0000256" key="1">
    <source>
        <dbReference type="SAM" id="MobiDB-lite"/>
    </source>
</evidence>
<dbReference type="CDD" id="cd06257">
    <property type="entry name" value="DnaJ"/>
    <property type="match status" value="1"/>
</dbReference>
<gene>
    <name evidence="3" type="ORF">AX760_13075</name>
</gene>
<dbReference type="SMART" id="SM00271">
    <property type="entry name" value="DnaJ"/>
    <property type="match status" value="1"/>
</dbReference>
<dbReference type="InterPro" id="IPR036869">
    <property type="entry name" value="J_dom_sf"/>
</dbReference>
<evidence type="ECO:0000259" key="2">
    <source>
        <dbReference type="PROSITE" id="PS50076"/>
    </source>
</evidence>
<dbReference type="PROSITE" id="PS00636">
    <property type="entry name" value="DNAJ_1"/>
    <property type="match status" value="1"/>
</dbReference>
<comment type="caution">
    <text evidence="3">The sequence shown here is derived from an EMBL/GenBank/DDBJ whole genome shotgun (WGS) entry which is preliminary data.</text>
</comment>
<dbReference type="GO" id="GO:0042026">
    <property type="term" value="P:protein refolding"/>
    <property type="evidence" value="ECO:0007669"/>
    <property type="project" value="TreeGrafter"/>
</dbReference>
<evidence type="ECO:0000313" key="3">
    <source>
        <dbReference type="EMBL" id="OJF99413.1"/>
    </source>
</evidence>
<dbReference type="InterPro" id="IPR001623">
    <property type="entry name" value="DnaJ_domain"/>
</dbReference>
<protein>
    <submittedName>
        <fullName evidence="3">Molecular chaperone DnaJ</fullName>
    </submittedName>
</protein>
<dbReference type="Proteomes" id="UP000182661">
    <property type="component" value="Unassembled WGS sequence"/>
</dbReference>
<name>A0A657LWI6_9HYPH</name>
<dbReference type="EMBL" id="LSRP01000071">
    <property type="protein sequence ID" value="OJF99413.1"/>
    <property type="molecule type" value="Genomic_DNA"/>
</dbReference>
<dbReference type="GO" id="GO:0051082">
    <property type="term" value="F:unfolded protein binding"/>
    <property type="evidence" value="ECO:0007669"/>
    <property type="project" value="InterPro"/>
</dbReference>
<dbReference type="InterPro" id="IPR018253">
    <property type="entry name" value="DnaJ_domain_CS"/>
</dbReference>
<dbReference type="SUPFAM" id="SSF49493">
    <property type="entry name" value="HSP40/DnaJ peptide-binding domain"/>
    <property type="match status" value="2"/>
</dbReference>
<keyword evidence="4" id="KW-1185">Reference proteome</keyword>
<dbReference type="Gene3D" id="2.60.260.20">
    <property type="entry name" value="Urease metallochaperone UreE, N-terminal domain"/>
    <property type="match status" value="2"/>
</dbReference>
<dbReference type="SUPFAM" id="SSF46565">
    <property type="entry name" value="Chaperone J-domain"/>
    <property type="match status" value="1"/>
</dbReference>
<dbReference type="PROSITE" id="PS50076">
    <property type="entry name" value="DNAJ_2"/>
    <property type="match status" value="1"/>
</dbReference>
<organism evidence="3 4">
    <name type="scientific">Pararhizobium antarcticum</name>
    <dbReference type="NCBI Taxonomy" id="1798805"/>
    <lineage>
        <taxon>Bacteria</taxon>
        <taxon>Pseudomonadati</taxon>
        <taxon>Pseudomonadota</taxon>
        <taxon>Alphaproteobacteria</taxon>
        <taxon>Hyphomicrobiales</taxon>
        <taxon>Rhizobiaceae</taxon>
        <taxon>Rhizobium/Agrobacterium group</taxon>
        <taxon>Pararhizobium</taxon>
    </lineage>
</organism>
<feature type="region of interest" description="Disordered" evidence="1">
    <location>
        <begin position="67"/>
        <end position="97"/>
    </location>
</feature>
<accession>A0A657LWI6</accession>
<dbReference type="GO" id="GO:0005737">
    <property type="term" value="C:cytoplasm"/>
    <property type="evidence" value="ECO:0007669"/>
    <property type="project" value="TreeGrafter"/>
</dbReference>
<dbReference type="Gene3D" id="1.10.287.110">
    <property type="entry name" value="DnaJ domain"/>
    <property type="match status" value="1"/>
</dbReference>
<dbReference type="Pfam" id="PF00226">
    <property type="entry name" value="DnaJ"/>
    <property type="match status" value="1"/>
</dbReference>